<dbReference type="Gene3D" id="1.10.260.40">
    <property type="entry name" value="lambda repressor-like DNA-binding domains"/>
    <property type="match status" value="1"/>
</dbReference>
<feature type="domain" description="HTH cro/C1-type" evidence="1">
    <location>
        <begin position="10"/>
        <end position="64"/>
    </location>
</feature>
<dbReference type="GO" id="GO:0003677">
    <property type="term" value="F:DNA binding"/>
    <property type="evidence" value="ECO:0007669"/>
    <property type="project" value="InterPro"/>
</dbReference>
<dbReference type="Pfam" id="PF01381">
    <property type="entry name" value="HTH_3"/>
    <property type="match status" value="1"/>
</dbReference>
<dbReference type="SUPFAM" id="SSF47413">
    <property type="entry name" value="lambda repressor-like DNA-binding domains"/>
    <property type="match status" value="1"/>
</dbReference>
<keyword evidence="3" id="KW-1185">Reference proteome</keyword>
<evidence type="ECO:0000313" key="3">
    <source>
        <dbReference type="Proteomes" id="UP000248745"/>
    </source>
</evidence>
<dbReference type="Proteomes" id="UP000248745">
    <property type="component" value="Unassembled WGS sequence"/>
</dbReference>
<dbReference type="SMART" id="SM00530">
    <property type="entry name" value="HTH_XRE"/>
    <property type="match status" value="1"/>
</dbReference>
<organism evidence="2 3">
    <name type="scientific">Taibaiella soli</name>
    <dbReference type="NCBI Taxonomy" id="1649169"/>
    <lineage>
        <taxon>Bacteria</taxon>
        <taxon>Pseudomonadati</taxon>
        <taxon>Bacteroidota</taxon>
        <taxon>Chitinophagia</taxon>
        <taxon>Chitinophagales</taxon>
        <taxon>Chitinophagaceae</taxon>
        <taxon>Taibaiella</taxon>
    </lineage>
</organism>
<dbReference type="PANTHER" id="PTHR14136">
    <property type="entry name" value="BTB_POZ DOMAIN-CONTAINING PROTEIN KCTD9"/>
    <property type="match status" value="1"/>
</dbReference>
<dbReference type="InterPro" id="IPR010982">
    <property type="entry name" value="Lambda_DNA-bd_dom_sf"/>
</dbReference>
<dbReference type="PANTHER" id="PTHR14136:SF17">
    <property type="entry name" value="BTB_POZ DOMAIN-CONTAINING PROTEIN KCTD9"/>
    <property type="match status" value="1"/>
</dbReference>
<dbReference type="InterPro" id="IPR051082">
    <property type="entry name" value="Pentapeptide-BTB/POZ_domain"/>
</dbReference>
<evidence type="ECO:0000313" key="2">
    <source>
        <dbReference type="EMBL" id="PZF70830.1"/>
    </source>
</evidence>
<dbReference type="PROSITE" id="PS50943">
    <property type="entry name" value="HTH_CROC1"/>
    <property type="match status" value="1"/>
</dbReference>
<sequence length="305" mass="33932">MDTKMIGDKIAKARKETNMSQAELARLLFISPQAVGKWERGASIPDIITFSRLAEILHVDLNYFSENFPSASNENVFNISEAKTEKEQIDIPERPLLTNFHGNNLTESDLEGVVAHNRKFSGSAVRGSNFTNADLTGSSFISCDIRDANFDGANLTDCKLSTVDLTNASFNRTILMRTQFDKSILTGAKFTDIEMLDSRLTMLDLRQTDLQNCVFNGVDFEYSDLRGMSLDGQTFIGVKFQKAALNDVSFNGATLKNVSFQPSYALTNKYYRAIKTIRFDGAMMDKLTYAALKGLEANLSNVTII</sequence>
<dbReference type="EMBL" id="QKTW01000030">
    <property type="protein sequence ID" value="PZF70830.1"/>
    <property type="molecule type" value="Genomic_DNA"/>
</dbReference>
<dbReference type="Gene3D" id="2.160.20.80">
    <property type="entry name" value="E3 ubiquitin-protein ligase SopA"/>
    <property type="match status" value="2"/>
</dbReference>
<dbReference type="AlphaFoldDB" id="A0A2W2AF88"/>
<dbReference type="RefSeq" id="WP_111001031.1">
    <property type="nucleotide sequence ID" value="NZ_QKTW01000030.1"/>
</dbReference>
<reference evidence="2 3" key="1">
    <citation type="submission" date="2018-06" db="EMBL/GenBank/DDBJ databases">
        <title>Mucibacter soli gen. nov., sp. nov., a new member of the family Chitinophagaceae producing mucin.</title>
        <authorList>
            <person name="Kim M.-K."/>
            <person name="Park S."/>
            <person name="Kim T.-S."/>
            <person name="Joung Y."/>
            <person name="Han J.-H."/>
            <person name="Kim S.B."/>
        </authorList>
    </citation>
    <scope>NUCLEOTIDE SEQUENCE [LARGE SCALE GENOMIC DNA]</scope>
    <source>
        <strain evidence="2 3">R1-15</strain>
    </source>
</reference>
<dbReference type="CDD" id="cd00093">
    <property type="entry name" value="HTH_XRE"/>
    <property type="match status" value="1"/>
</dbReference>
<name>A0A2W2AF88_9BACT</name>
<dbReference type="InterPro" id="IPR001387">
    <property type="entry name" value="Cro/C1-type_HTH"/>
</dbReference>
<dbReference type="OrthoDB" id="9812495at2"/>
<dbReference type="InterPro" id="IPR001646">
    <property type="entry name" value="5peptide_repeat"/>
</dbReference>
<protein>
    <submittedName>
        <fullName evidence="2">Cro/Cl family transcriptional regulator</fullName>
    </submittedName>
</protein>
<dbReference type="SUPFAM" id="SSF141571">
    <property type="entry name" value="Pentapeptide repeat-like"/>
    <property type="match status" value="1"/>
</dbReference>
<accession>A0A2W2AF88</accession>
<dbReference type="Pfam" id="PF13599">
    <property type="entry name" value="Pentapeptide_4"/>
    <property type="match status" value="1"/>
</dbReference>
<dbReference type="Pfam" id="PF00805">
    <property type="entry name" value="Pentapeptide"/>
    <property type="match status" value="1"/>
</dbReference>
<comment type="caution">
    <text evidence="2">The sequence shown here is derived from an EMBL/GenBank/DDBJ whole genome shotgun (WGS) entry which is preliminary data.</text>
</comment>
<proteinExistence type="predicted"/>
<gene>
    <name evidence="2" type="ORF">DN068_21545</name>
</gene>
<evidence type="ECO:0000259" key="1">
    <source>
        <dbReference type="PROSITE" id="PS50943"/>
    </source>
</evidence>